<dbReference type="EMBL" id="JADQAZ010000001">
    <property type="protein sequence ID" value="MBT0955809.1"/>
    <property type="molecule type" value="Genomic_DNA"/>
</dbReference>
<evidence type="ECO:0000259" key="2">
    <source>
        <dbReference type="Pfam" id="PF07969"/>
    </source>
</evidence>
<evidence type="ECO:0000313" key="3">
    <source>
        <dbReference type="EMBL" id="MBT0955809.1"/>
    </source>
</evidence>
<feature type="chain" id="PRO_5043049126" evidence="1">
    <location>
        <begin position="23"/>
        <end position="142"/>
    </location>
</feature>
<comment type="caution">
    <text evidence="3">The sequence shown here is derived from an EMBL/GenBank/DDBJ whole genome shotgun (WGS) entry which is preliminary data.</text>
</comment>
<evidence type="ECO:0000256" key="1">
    <source>
        <dbReference type="SAM" id="SignalP"/>
    </source>
</evidence>
<evidence type="ECO:0000313" key="4">
    <source>
        <dbReference type="Proteomes" id="UP001315686"/>
    </source>
</evidence>
<dbReference type="SUPFAM" id="SSF51338">
    <property type="entry name" value="Composite domain of metallo-dependent hydrolases"/>
    <property type="match status" value="1"/>
</dbReference>
<dbReference type="Gene3D" id="3.20.20.140">
    <property type="entry name" value="Metal-dependent hydrolases"/>
    <property type="match status" value="1"/>
</dbReference>
<dbReference type="Proteomes" id="UP001315686">
    <property type="component" value="Unassembled WGS sequence"/>
</dbReference>
<keyword evidence="4" id="KW-1185">Reference proteome</keyword>
<dbReference type="PANTHER" id="PTHR22642:SF2">
    <property type="entry name" value="PROTEIN LONG AFTER FAR-RED 3"/>
    <property type="match status" value="1"/>
</dbReference>
<proteinExistence type="predicted"/>
<dbReference type="PANTHER" id="PTHR22642">
    <property type="entry name" value="IMIDAZOLONEPROPIONASE"/>
    <property type="match status" value="1"/>
</dbReference>
<dbReference type="GO" id="GO:0016810">
    <property type="term" value="F:hydrolase activity, acting on carbon-nitrogen (but not peptide) bonds"/>
    <property type="evidence" value="ECO:0007669"/>
    <property type="project" value="InterPro"/>
</dbReference>
<accession>A0AAP2CJY2</accession>
<dbReference type="AlphaFoldDB" id="A0AAP2CJY2"/>
<feature type="domain" description="Amidohydrolase 3" evidence="2">
    <location>
        <begin position="73"/>
        <end position="135"/>
    </location>
</feature>
<dbReference type="InterPro" id="IPR013108">
    <property type="entry name" value="Amidohydro_3"/>
</dbReference>
<protein>
    <submittedName>
        <fullName evidence="3">Amidohydrolase family protein</fullName>
    </submittedName>
</protein>
<dbReference type="RefSeq" id="WP_327792030.1">
    <property type="nucleotide sequence ID" value="NZ_JADQAZ010000001.1"/>
</dbReference>
<feature type="signal peptide" evidence="1">
    <location>
        <begin position="1"/>
        <end position="22"/>
    </location>
</feature>
<dbReference type="Gene3D" id="3.10.310.70">
    <property type="match status" value="1"/>
</dbReference>
<reference evidence="3 4" key="1">
    <citation type="journal article" date="2021" name="Arch. Microbiol.">
        <title>Harenicola maris gen. nov., sp. nov. isolated from the Sea of Japan shallow sediments.</title>
        <authorList>
            <person name="Romanenko L.A."/>
            <person name="Kurilenko V.V."/>
            <person name="Chernysheva N.Y."/>
            <person name="Tekutyeva L.A."/>
            <person name="Velansky P.V."/>
            <person name="Svetashev V.I."/>
            <person name="Isaeva M.P."/>
        </authorList>
    </citation>
    <scope>NUCLEOTIDE SEQUENCE [LARGE SCALE GENOMIC DNA]</scope>
    <source>
        <strain evidence="3 4">KMM 3653</strain>
    </source>
</reference>
<dbReference type="Gene3D" id="2.30.40.10">
    <property type="entry name" value="Urease, subunit C, domain 1"/>
    <property type="match status" value="1"/>
</dbReference>
<organism evidence="3 4">
    <name type="scientific">Harenicola maris</name>
    <dbReference type="NCBI Taxonomy" id="2841044"/>
    <lineage>
        <taxon>Bacteria</taxon>
        <taxon>Pseudomonadati</taxon>
        <taxon>Pseudomonadota</taxon>
        <taxon>Alphaproteobacteria</taxon>
        <taxon>Rhodobacterales</taxon>
        <taxon>Paracoccaceae</taxon>
        <taxon>Harenicola</taxon>
    </lineage>
</organism>
<dbReference type="InterPro" id="IPR011059">
    <property type="entry name" value="Metal-dep_hydrolase_composite"/>
</dbReference>
<dbReference type="Pfam" id="PF07969">
    <property type="entry name" value="Amidohydro_3"/>
    <property type="match status" value="1"/>
</dbReference>
<sequence>MQKFTYAAFAAMLSTLPLASQAEIADTILSGGKILTAGEDFSIVEALAIKDGRILATGGADAVADLIGEETIVINLDGKTVIPGLIDNHLHFIRGVWNNQTEVRLSGITSRAAALEHIAAYAAQAEPGTWVTTIGGDAGSIP</sequence>
<name>A0AAP2CJY2_9RHOB</name>
<keyword evidence="1" id="KW-0732">Signal</keyword>
<gene>
    <name evidence="3" type="ORF">IV417_00300</name>
</gene>